<dbReference type="GO" id="GO:0046872">
    <property type="term" value="F:metal ion binding"/>
    <property type="evidence" value="ECO:0007669"/>
    <property type="project" value="UniProtKB-KW"/>
</dbReference>
<keyword evidence="4" id="KW-0732">Signal</keyword>
<dbReference type="OMA" id="KRECTEQ"/>
<keyword evidence="2" id="KW-0223">Dioxygenase</keyword>
<keyword evidence="7" id="KW-1185">Reference proteome</keyword>
<evidence type="ECO:0000256" key="4">
    <source>
        <dbReference type="SAM" id="SignalP"/>
    </source>
</evidence>
<dbReference type="InterPro" id="IPR013819">
    <property type="entry name" value="LipOase_C"/>
</dbReference>
<dbReference type="GeneTree" id="ENSGT00940000156796"/>
<dbReference type="AlphaFoldDB" id="A0A8D0HKE0"/>
<keyword evidence="1" id="KW-0479">Metal-binding</keyword>
<evidence type="ECO:0000256" key="3">
    <source>
        <dbReference type="ARBA" id="ARBA00023002"/>
    </source>
</evidence>
<dbReference type="GO" id="GO:0034440">
    <property type="term" value="P:lipid oxidation"/>
    <property type="evidence" value="ECO:0007669"/>
    <property type="project" value="InterPro"/>
</dbReference>
<keyword evidence="3" id="KW-0560">Oxidoreductase</keyword>
<evidence type="ECO:0000313" key="7">
    <source>
        <dbReference type="Proteomes" id="UP000694392"/>
    </source>
</evidence>
<reference evidence="6" key="1">
    <citation type="submission" date="2025-08" db="UniProtKB">
        <authorList>
            <consortium name="Ensembl"/>
        </authorList>
    </citation>
    <scope>IDENTIFICATION</scope>
</reference>
<evidence type="ECO:0000256" key="1">
    <source>
        <dbReference type="ARBA" id="ARBA00022723"/>
    </source>
</evidence>
<protein>
    <recommendedName>
        <fullName evidence="5">Lipoxygenase domain-containing protein</fullName>
    </recommendedName>
</protein>
<evidence type="ECO:0000256" key="2">
    <source>
        <dbReference type="ARBA" id="ARBA00022964"/>
    </source>
</evidence>
<reference evidence="6" key="2">
    <citation type="submission" date="2025-09" db="UniProtKB">
        <authorList>
            <consortium name="Ensembl"/>
        </authorList>
    </citation>
    <scope>IDENTIFICATION</scope>
</reference>
<dbReference type="PANTHER" id="PTHR11771">
    <property type="entry name" value="LIPOXYGENASE"/>
    <property type="match status" value="1"/>
</dbReference>
<dbReference type="SUPFAM" id="SSF48484">
    <property type="entry name" value="Lipoxigenase"/>
    <property type="match status" value="1"/>
</dbReference>
<dbReference type="GO" id="GO:0016702">
    <property type="term" value="F:oxidoreductase activity, acting on single donors with incorporation of molecular oxygen, incorporation of two atoms of oxygen"/>
    <property type="evidence" value="ECO:0007669"/>
    <property type="project" value="InterPro"/>
</dbReference>
<feature type="chain" id="PRO_5034565839" description="Lipoxygenase domain-containing protein" evidence="4">
    <location>
        <begin position="21"/>
        <end position="145"/>
    </location>
</feature>
<organism evidence="6 7">
    <name type="scientific">Sphenodon punctatus</name>
    <name type="common">Tuatara</name>
    <name type="synonym">Hatteria punctata</name>
    <dbReference type="NCBI Taxonomy" id="8508"/>
    <lineage>
        <taxon>Eukaryota</taxon>
        <taxon>Metazoa</taxon>
        <taxon>Chordata</taxon>
        <taxon>Craniata</taxon>
        <taxon>Vertebrata</taxon>
        <taxon>Euteleostomi</taxon>
        <taxon>Lepidosauria</taxon>
        <taxon>Sphenodontia</taxon>
        <taxon>Sphenodontidae</taxon>
        <taxon>Sphenodon</taxon>
    </lineage>
</organism>
<proteinExistence type="predicted"/>
<evidence type="ECO:0000313" key="6">
    <source>
        <dbReference type="Ensembl" id="ENSSPUP00000023107.1"/>
    </source>
</evidence>
<feature type="domain" description="Lipoxygenase" evidence="5">
    <location>
        <begin position="1"/>
        <end position="145"/>
    </location>
</feature>
<dbReference type="Pfam" id="PF00305">
    <property type="entry name" value="Lipoxygenase"/>
    <property type="match status" value="1"/>
</dbReference>
<dbReference type="PROSITE" id="PS51393">
    <property type="entry name" value="LIPOXYGENASE_3"/>
    <property type="match status" value="1"/>
</dbReference>
<dbReference type="InterPro" id="IPR036226">
    <property type="entry name" value="LipOase_C_sf"/>
</dbReference>
<name>A0A8D0HKE0_SPHPU</name>
<sequence>MKSKAELIHFLTSMIFTCSAQHASVNSGQFDFGAWMPNTPSSMRKPLPTVKGTATLKSILETLPEVNTTCQGLSSLWQLSNEPGEKRPLGCYPDEHFVEEVPKQLIVGFQEHLAEIFQEIEERNKSLPLAYTYLDPRNIENSISI</sequence>
<accession>A0A8D0HKE0</accession>
<feature type="signal peptide" evidence="4">
    <location>
        <begin position="1"/>
        <end position="20"/>
    </location>
</feature>
<evidence type="ECO:0000259" key="5">
    <source>
        <dbReference type="PROSITE" id="PS51393"/>
    </source>
</evidence>
<dbReference type="Proteomes" id="UP000694392">
    <property type="component" value="Unplaced"/>
</dbReference>
<dbReference type="InterPro" id="IPR000907">
    <property type="entry name" value="LipOase"/>
</dbReference>
<dbReference type="Gene3D" id="1.20.245.10">
    <property type="entry name" value="Lipoxygenase-1, Domain 5"/>
    <property type="match status" value="1"/>
</dbReference>
<dbReference type="Ensembl" id="ENSSPUT00000024641.1">
    <property type="protein sequence ID" value="ENSSPUP00000023107.1"/>
    <property type="gene ID" value="ENSSPUG00000017736.1"/>
</dbReference>